<dbReference type="InterPro" id="IPR036779">
    <property type="entry name" value="LysM_dom_sf"/>
</dbReference>
<dbReference type="PANTHER" id="PTHR33734">
    <property type="entry name" value="LYSM DOMAIN-CONTAINING GPI-ANCHORED PROTEIN 2"/>
    <property type="match status" value="1"/>
</dbReference>
<keyword evidence="4" id="KW-1185">Reference proteome</keyword>
<dbReference type="Gene3D" id="3.10.350.10">
    <property type="entry name" value="LysM domain"/>
    <property type="match status" value="3"/>
</dbReference>
<dbReference type="EMBL" id="JAZHXI010000019">
    <property type="protein sequence ID" value="KAL2061426.1"/>
    <property type="molecule type" value="Genomic_DNA"/>
</dbReference>
<feature type="chain" id="PRO_5045988510" description="LysM domain-containing protein" evidence="1">
    <location>
        <begin position="20"/>
        <end position="250"/>
    </location>
</feature>
<evidence type="ECO:0000259" key="2">
    <source>
        <dbReference type="PROSITE" id="PS51782"/>
    </source>
</evidence>
<dbReference type="PROSITE" id="PS51782">
    <property type="entry name" value="LYSM"/>
    <property type="match status" value="3"/>
</dbReference>
<evidence type="ECO:0000313" key="4">
    <source>
        <dbReference type="Proteomes" id="UP001595075"/>
    </source>
</evidence>
<proteinExistence type="predicted"/>
<dbReference type="Pfam" id="PF01476">
    <property type="entry name" value="LysM"/>
    <property type="match status" value="3"/>
</dbReference>
<reference evidence="3 4" key="1">
    <citation type="journal article" date="2024" name="Commun. Biol.">
        <title>Comparative genomic analysis of thermophilic fungi reveals convergent evolutionary adaptations and gene losses.</title>
        <authorList>
            <person name="Steindorff A.S."/>
            <person name="Aguilar-Pontes M.V."/>
            <person name="Robinson A.J."/>
            <person name="Andreopoulos B."/>
            <person name="LaButti K."/>
            <person name="Kuo A."/>
            <person name="Mondo S."/>
            <person name="Riley R."/>
            <person name="Otillar R."/>
            <person name="Haridas S."/>
            <person name="Lipzen A."/>
            <person name="Grimwood J."/>
            <person name="Schmutz J."/>
            <person name="Clum A."/>
            <person name="Reid I.D."/>
            <person name="Moisan M.C."/>
            <person name="Butler G."/>
            <person name="Nguyen T.T.M."/>
            <person name="Dewar K."/>
            <person name="Conant G."/>
            <person name="Drula E."/>
            <person name="Henrissat B."/>
            <person name="Hansel C."/>
            <person name="Singer S."/>
            <person name="Hutchinson M.I."/>
            <person name="de Vries R.P."/>
            <person name="Natvig D.O."/>
            <person name="Powell A.J."/>
            <person name="Tsang A."/>
            <person name="Grigoriev I.V."/>
        </authorList>
    </citation>
    <scope>NUCLEOTIDE SEQUENCE [LARGE SCALE GENOMIC DNA]</scope>
    <source>
        <strain evidence="3 4">CBS 494.80</strain>
    </source>
</reference>
<feature type="domain" description="LysM" evidence="2">
    <location>
        <begin position="29"/>
        <end position="74"/>
    </location>
</feature>
<dbReference type="SUPFAM" id="SSF54106">
    <property type="entry name" value="LysM domain"/>
    <property type="match status" value="3"/>
</dbReference>
<dbReference type="PANTHER" id="PTHR33734:SF22">
    <property type="entry name" value="MEMBRANE-BOUND LYTIC MUREIN TRANSGLYCOSYLASE D"/>
    <property type="match status" value="1"/>
</dbReference>
<feature type="domain" description="LysM" evidence="2">
    <location>
        <begin position="101"/>
        <end position="147"/>
    </location>
</feature>
<gene>
    <name evidence="3" type="ORF">VTL71DRAFT_7699</name>
</gene>
<protein>
    <recommendedName>
        <fullName evidence="2">LysM domain-containing protein</fullName>
    </recommendedName>
</protein>
<feature type="signal peptide" evidence="1">
    <location>
        <begin position="1"/>
        <end position="19"/>
    </location>
</feature>
<comment type="caution">
    <text evidence="3">The sequence shown here is derived from an EMBL/GenBank/DDBJ whole genome shotgun (WGS) entry which is preliminary data.</text>
</comment>
<dbReference type="InterPro" id="IPR018392">
    <property type="entry name" value="LysM"/>
</dbReference>
<evidence type="ECO:0000313" key="3">
    <source>
        <dbReference type="EMBL" id="KAL2061426.1"/>
    </source>
</evidence>
<dbReference type="SMART" id="SM00257">
    <property type="entry name" value="LysM"/>
    <property type="match status" value="3"/>
</dbReference>
<sequence>MRTFATLVTLASCILPALGQAGTNCDIVKNVTVISGDTLGAIAISNSVKVSQILFVNPKITNANFINIGDVIAIPNSACDIGSMPVPPVAPITCDSTNRARTYTVVAGDTLFIIATQKFGVTLGALEAANPQIADPNLIQVGDVINIPACPVQITPSCFNGTQATYTVVSGDGLWVIATQKFGITLDSLLAANPQITNPDLILVGQVINIPLCGHITTPSTTAGSTPVVITKRVKARMVKKNRIGRAIVV</sequence>
<organism evidence="3 4">
    <name type="scientific">Oculimacula yallundae</name>
    <dbReference type="NCBI Taxonomy" id="86028"/>
    <lineage>
        <taxon>Eukaryota</taxon>
        <taxon>Fungi</taxon>
        <taxon>Dikarya</taxon>
        <taxon>Ascomycota</taxon>
        <taxon>Pezizomycotina</taxon>
        <taxon>Leotiomycetes</taxon>
        <taxon>Helotiales</taxon>
        <taxon>Ploettnerulaceae</taxon>
        <taxon>Oculimacula</taxon>
    </lineage>
</organism>
<feature type="domain" description="LysM" evidence="2">
    <location>
        <begin position="164"/>
        <end position="210"/>
    </location>
</feature>
<dbReference type="Proteomes" id="UP001595075">
    <property type="component" value="Unassembled WGS sequence"/>
</dbReference>
<dbReference type="CDD" id="cd00118">
    <property type="entry name" value="LysM"/>
    <property type="match status" value="3"/>
</dbReference>
<accession>A0ABR4BWC6</accession>
<evidence type="ECO:0000256" key="1">
    <source>
        <dbReference type="SAM" id="SignalP"/>
    </source>
</evidence>
<keyword evidence="1" id="KW-0732">Signal</keyword>
<name>A0ABR4BWC6_9HELO</name>